<keyword evidence="2" id="KW-1185">Reference proteome</keyword>
<protein>
    <submittedName>
        <fullName evidence="1">Uncharacterized protein</fullName>
    </submittedName>
</protein>
<evidence type="ECO:0000313" key="1">
    <source>
        <dbReference type="EMBL" id="KAJ9661426.1"/>
    </source>
</evidence>
<proteinExistence type="predicted"/>
<comment type="caution">
    <text evidence="1">The sequence shown here is derived from an EMBL/GenBank/DDBJ whole genome shotgun (WGS) entry which is preliminary data.</text>
</comment>
<dbReference type="EMBL" id="JAPDRQ010000023">
    <property type="protein sequence ID" value="KAJ9661426.1"/>
    <property type="molecule type" value="Genomic_DNA"/>
</dbReference>
<organism evidence="1 2">
    <name type="scientific">Neophaeococcomyces mojaviensis</name>
    <dbReference type="NCBI Taxonomy" id="3383035"/>
    <lineage>
        <taxon>Eukaryota</taxon>
        <taxon>Fungi</taxon>
        <taxon>Dikarya</taxon>
        <taxon>Ascomycota</taxon>
        <taxon>Pezizomycotina</taxon>
        <taxon>Eurotiomycetes</taxon>
        <taxon>Chaetothyriomycetidae</taxon>
        <taxon>Chaetothyriales</taxon>
        <taxon>Chaetothyriales incertae sedis</taxon>
        <taxon>Neophaeococcomyces</taxon>
    </lineage>
</organism>
<gene>
    <name evidence="1" type="ORF">H2198_001994</name>
</gene>
<reference evidence="1" key="1">
    <citation type="submission" date="2022-10" db="EMBL/GenBank/DDBJ databases">
        <title>Culturing micro-colonial fungi from biological soil crusts in the Mojave desert and describing Neophaeococcomyces mojavensis, and introducing the new genera and species Taxawa tesnikishii.</title>
        <authorList>
            <person name="Kurbessoian T."/>
            <person name="Stajich J.E."/>
        </authorList>
    </citation>
    <scope>NUCLEOTIDE SEQUENCE</scope>
    <source>
        <strain evidence="1">JES_112</strain>
    </source>
</reference>
<sequence length="341" mass="38128">MTARPDITTTKLDTLNPKEQETAAHHKPDWGASSPSKLKATWLGHASFLVETSSANGRGVRILFDPVFSERTSPVQWFGPKRYSPTPCKVDELPEVDIIAISHNHYDHLDSWTIKEVWKASEARDRTPLIACALGNKAFFINLLPSLAQEDVIELDWWDRVQVSVKDIGDVELTCTPAQHTSARSFNDKDHALWCSWTLRELNTPETPKTLFFAGDTGYRHVNQPKPTAEEEDSMSHCPAFKAIGNIYAPFDLALLPIGLYSPRDFMSSVHCAPEDSVCIHEDIKSKKSIGMHYGTVRGGISALYEDVLEPPLRWREKCEAKGVKWGEEAGVCDIGETVLV</sequence>
<evidence type="ECO:0000313" key="2">
    <source>
        <dbReference type="Proteomes" id="UP001172386"/>
    </source>
</evidence>
<name>A0ACC3AFS5_9EURO</name>
<dbReference type="Proteomes" id="UP001172386">
    <property type="component" value="Unassembled WGS sequence"/>
</dbReference>
<accession>A0ACC3AFS5</accession>